<dbReference type="RefSeq" id="WP_184635885.1">
    <property type="nucleotide sequence ID" value="NZ_BAABKT010000010.1"/>
</dbReference>
<dbReference type="PRINTS" id="PR00723">
    <property type="entry name" value="SUBTILISIN"/>
</dbReference>
<feature type="region of interest" description="Disordered" evidence="6">
    <location>
        <begin position="368"/>
        <end position="411"/>
    </location>
</feature>
<keyword evidence="11" id="KW-1185">Reference proteome</keyword>
<keyword evidence="3" id="KW-0378">Hydrolase</keyword>
<comment type="similarity">
    <text evidence="1 5">Belongs to the peptidase S8 family.</text>
</comment>
<organism evidence="10 11">
    <name type="scientific">Streptomonospora salina</name>
    <dbReference type="NCBI Taxonomy" id="104205"/>
    <lineage>
        <taxon>Bacteria</taxon>
        <taxon>Bacillati</taxon>
        <taxon>Actinomycetota</taxon>
        <taxon>Actinomycetes</taxon>
        <taxon>Streptosporangiales</taxon>
        <taxon>Nocardiopsidaceae</taxon>
        <taxon>Streptomonospora</taxon>
    </lineage>
</organism>
<evidence type="ECO:0000256" key="7">
    <source>
        <dbReference type="SAM" id="Phobius"/>
    </source>
</evidence>
<keyword evidence="7" id="KW-0812">Transmembrane</keyword>
<comment type="caution">
    <text evidence="10">The sequence shown here is derived from an EMBL/GenBank/DDBJ whole genome shotgun (WGS) entry which is preliminary data.</text>
</comment>
<dbReference type="InterPro" id="IPR015500">
    <property type="entry name" value="Peptidase_S8_subtilisin-rel"/>
</dbReference>
<dbReference type="PANTHER" id="PTHR43806">
    <property type="entry name" value="PEPTIDASE S8"/>
    <property type="match status" value="1"/>
</dbReference>
<dbReference type="GO" id="GO:0004252">
    <property type="term" value="F:serine-type endopeptidase activity"/>
    <property type="evidence" value="ECO:0007669"/>
    <property type="project" value="InterPro"/>
</dbReference>
<keyword evidence="7" id="KW-1133">Transmembrane helix</keyword>
<comment type="caution">
    <text evidence="5">Lacks conserved residue(s) required for the propagation of feature annotation.</text>
</comment>
<feature type="domain" description="Peptidase S8/S53" evidence="9">
    <location>
        <begin position="62"/>
        <end position="303"/>
    </location>
</feature>
<dbReference type="InterPro" id="IPR000209">
    <property type="entry name" value="Peptidase_S8/S53_dom"/>
</dbReference>
<evidence type="ECO:0000256" key="8">
    <source>
        <dbReference type="SAM" id="SignalP"/>
    </source>
</evidence>
<name>A0A841EDN2_9ACTN</name>
<feature type="signal peptide" evidence="8">
    <location>
        <begin position="1"/>
        <end position="33"/>
    </location>
</feature>
<feature type="transmembrane region" description="Helical" evidence="7">
    <location>
        <begin position="342"/>
        <end position="363"/>
    </location>
</feature>
<dbReference type="PROSITE" id="PS51892">
    <property type="entry name" value="SUBTILASE"/>
    <property type="match status" value="1"/>
</dbReference>
<dbReference type="AlphaFoldDB" id="A0A841EDN2"/>
<keyword evidence="8" id="KW-0732">Signal</keyword>
<feature type="compositionally biased region" description="Low complexity" evidence="6">
    <location>
        <begin position="394"/>
        <end position="405"/>
    </location>
</feature>
<evidence type="ECO:0000256" key="1">
    <source>
        <dbReference type="ARBA" id="ARBA00011073"/>
    </source>
</evidence>
<dbReference type="Proteomes" id="UP000578077">
    <property type="component" value="Unassembled WGS sequence"/>
</dbReference>
<dbReference type="PANTHER" id="PTHR43806:SF11">
    <property type="entry name" value="CEREVISIN-RELATED"/>
    <property type="match status" value="1"/>
</dbReference>
<evidence type="ECO:0000256" key="5">
    <source>
        <dbReference type="PROSITE-ProRule" id="PRU01240"/>
    </source>
</evidence>
<accession>A0A841EDN2</accession>
<protein>
    <recommendedName>
        <fullName evidence="9">Peptidase S8/S53 domain-containing protein</fullName>
    </recommendedName>
</protein>
<sequence>MIRGNRAAARSATAAACAVALLAPQGAAAPAVADEHAGRELRPDQWGMEAVGAAEAAETDDGGGVTVALIGGGVDTSHPDVSEAAARGGDFTDDGGSGPDATATPLAGIIAGRGHGQEYTGGVVGVAPGADVLSVRVPTGTGRQAAAALADGIRHAADKGVQVLVLPAGSASAEPDASVQAAVGYARSNNAVVVAPAGEGGDAYPGAYDGVLAVGAVGEDLVPTADSPASGAALVAPGAGVPAPAPGGGYAPVDGAAAAAAFAAGAAALLRAAYPQLGTGEAVDALTASAQPGGGQDAGYGAGVLDIPAAVEEAGEAAEGRPLFDEDLAEQSGRGESLLPDWAVWTGGVLLAVLGSAAGVLLWRRTGANPYDFPSREPDRRSTGDRGGAGTRSGGARRAGSGTRNSGRRRR</sequence>
<keyword evidence="4" id="KW-0720">Serine protease</keyword>
<evidence type="ECO:0000259" key="9">
    <source>
        <dbReference type="Pfam" id="PF00082"/>
    </source>
</evidence>
<gene>
    <name evidence="10" type="ORF">HNR25_002904</name>
</gene>
<feature type="compositionally biased region" description="Basic and acidic residues" evidence="6">
    <location>
        <begin position="374"/>
        <end position="384"/>
    </location>
</feature>
<dbReference type="Gene3D" id="3.40.50.200">
    <property type="entry name" value="Peptidase S8/S53 domain"/>
    <property type="match status" value="1"/>
</dbReference>
<keyword evidence="7" id="KW-0472">Membrane</keyword>
<evidence type="ECO:0000256" key="6">
    <source>
        <dbReference type="SAM" id="MobiDB-lite"/>
    </source>
</evidence>
<dbReference type="InterPro" id="IPR050131">
    <property type="entry name" value="Peptidase_S8_subtilisin-like"/>
</dbReference>
<dbReference type="SUPFAM" id="SSF52743">
    <property type="entry name" value="Subtilisin-like"/>
    <property type="match status" value="1"/>
</dbReference>
<feature type="chain" id="PRO_5039276605" description="Peptidase S8/S53 domain-containing protein" evidence="8">
    <location>
        <begin position="34"/>
        <end position="411"/>
    </location>
</feature>
<evidence type="ECO:0000313" key="11">
    <source>
        <dbReference type="Proteomes" id="UP000578077"/>
    </source>
</evidence>
<evidence type="ECO:0000256" key="3">
    <source>
        <dbReference type="ARBA" id="ARBA00022801"/>
    </source>
</evidence>
<evidence type="ECO:0000256" key="4">
    <source>
        <dbReference type="ARBA" id="ARBA00022825"/>
    </source>
</evidence>
<dbReference type="GO" id="GO:0006508">
    <property type="term" value="P:proteolysis"/>
    <property type="evidence" value="ECO:0007669"/>
    <property type="project" value="UniProtKB-KW"/>
</dbReference>
<evidence type="ECO:0000256" key="2">
    <source>
        <dbReference type="ARBA" id="ARBA00022670"/>
    </source>
</evidence>
<dbReference type="InterPro" id="IPR036852">
    <property type="entry name" value="Peptidase_S8/S53_dom_sf"/>
</dbReference>
<keyword evidence="2" id="KW-0645">Protease</keyword>
<reference evidence="10 11" key="1">
    <citation type="submission" date="2020-08" db="EMBL/GenBank/DDBJ databases">
        <title>Sequencing the genomes of 1000 actinobacteria strains.</title>
        <authorList>
            <person name="Klenk H.-P."/>
        </authorList>
    </citation>
    <scope>NUCLEOTIDE SEQUENCE [LARGE SCALE GENOMIC DNA]</scope>
    <source>
        <strain evidence="10 11">DSM 44593</strain>
    </source>
</reference>
<proteinExistence type="inferred from homology"/>
<evidence type="ECO:0000313" key="10">
    <source>
        <dbReference type="EMBL" id="MBB5999153.1"/>
    </source>
</evidence>
<dbReference type="Pfam" id="PF00082">
    <property type="entry name" value="Peptidase_S8"/>
    <property type="match status" value="1"/>
</dbReference>
<dbReference type="EMBL" id="JACHLY010000001">
    <property type="protein sequence ID" value="MBB5999153.1"/>
    <property type="molecule type" value="Genomic_DNA"/>
</dbReference>